<evidence type="ECO:0000313" key="3">
    <source>
        <dbReference type="Proteomes" id="UP000029981"/>
    </source>
</evidence>
<dbReference type="Gramene" id="KGN64960">
    <property type="protein sequence ID" value="KGN64960"/>
    <property type="gene ID" value="Csa_1G168860"/>
</dbReference>
<protein>
    <submittedName>
        <fullName evidence="2">Uncharacterized protein</fullName>
    </submittedName>
</protein>
<name>A0A0A0LSS3_CUCSA</name>
<organism evidence="2 3">
    <name type="scientific">Cucumis sativus</name>
    <name type="common">Cucumber</name>
    <dbReference type="NCBI Taxonomy" id="3659"/>
    <lineage>
        <taxon>Eukaryota</taxon>
        <taxon>Viridiplantae</taxon>
        <taxon>Streptophyta</taxon>
        <taxon>Embryophyta</taxon>
        <taxon>Tracheophyta</taxon>
        <taxon>Spermatophyta</taxon>
        <taxon>Magnoliopsida</taxon>
        <taxon>eudicotyledons</taxon>
        <taxon>Gunneridae</taxon>
        <taxon>Pentapetalae</taxon>
        <taxon>rosids</taxon>
        <taxon>fabids</taxon>
        <taxon>Cucurbitales</taxon>
        <taxon>Cucurbitaceae</taxon>
        <taxon>Benincaseae</taxon>
        <taxon>Cucumis</taxon>
    </lineage>
</organism>
<dbReference type="EMBL" id="CM002922">
    <property type="protein sequence ID" value="KGN64960.1"/>
    <property type="molecule type" value="Genomic_DNA"/>
</dbReference>
<reference evidence="2 3" key="4">
    <citation type="journal article" date="2011" name="BMC Genomics">
        <title>RNA-Seq improves annotation of protein-coding genes in the cucumber genome.</title>
        <authorList>
            <person name="Li Z."/>
            <person name="Zhang Z."/>
            <person name="Yan P."/>
            <person name="Huang S."/>
            <person name="Fei Z."/>
            <person name="Lin K."/>
        </authorList>
    </citation>
    <scope>NUCLEOTIDE SEQUENCE [LARGE SCALE GENOMIC DNA]</scope>
    <source>
        <strain evidence="3">cv. 9930</strain>
    </source>
</reference>
<evidence type="ECO:0000256" key="1">
    <source>
        <dbReference type="SAM" id="MobiDB-lite"/>
    </source>
</evidence>
<evidence type="ECO:0000313" key="2">
    <source>
        <dbReference type="EMBL" id="KGN64960.1"/>
    </source>
</evidence>
<feature type="region of interest" description="Disordered" evidence="1">
    <location>
        <begin position="78"/>
        <end position="102"/>
    </location>
</feature>
<reference evidence="2 3" key="2">
    <citation type="journal article" date="2009" name="PLoS ONE">
        <title>An integrated genetic and cytogenetic map of the cucumber genome.</title>
        <authorList>
            <person name="Ren Y."/>
            <person name="Zhang Z."/>
            <person name="Liu J."/>
            <person name="Staub J.E."/>
            <person name="Han Y."/>
            <person name="Cheng Z."/>
            <person name="Li X."/>
            <person name="Lu J."/>
            <person name="Miao H."/>
            <person name="Kang H."/>
            <person name="Xie B."/>
            <person name="Gu X."/>
            <person name="Wang X."/>
            <person name="Du Y."/>
            <person name="Jin W."/>
            <person name="Huang S."/>
        </authorList>
    </citation>
    <scope>NUCLEOTIDE SEQUENCE [LARGE SCALE GENOMIC DNA]</scope>
    <source>
        <strain evidence="3">cv. 9930</strain>
    </source>
</reference>
<accession>A0A0A0LSS3</accession>
<sequence>MGMTNKVRFKTEEEGVLVKQLYKLLTTWMNPKLHRYFPPTQKLVAIAMAPTEPSISDQTVQICLTTYTFFRRLIQPPTRHPHSSILQNASTKSPPTSNPRTR</sequence>
<dbReference type="AlphaFoldDB" id="A0A0A0LSS3"/>
<reference evidence="2 3" key="3">
    <citation type="journal article" date="2010" name="BMC Genomics">
        <title>Transcriptome sequencing and comparative analysis of cucumber flowers with different sex types.</title>
        <authorList>
            <person name="Guo S."/>
            <person name="Zheng Y."/>
            <person name="Joung J.G."/>
            <person name="Liu S."/>
            <person name="Zhang Z."/>
            <person name="Crasta O.R."/>
            <person name="Sobral B.W."/>
            <person name="Xu Y."/>
            <person name="Huang S."/>
            <person name="Fei Z."/>
        </authorList>
    </citation>
    <scope>NUCLEOTIDE SEQUENCE [LARGE SCALE GENOMIC DNA]</scope>
    <source>
        <strain evidence="3">cv. 9930</strain>
    </source>
</reference>
<gene>
    <name evidence="2" type="ORF">Csa_1G168860</name>
</gene>
<keyword evidence="3" id="KW-1185">Reference proteome</keyword>
<feature type="compositionally biased region" description="Polar residues" evidence="1">
    <location>
        <begin position="84"/>
        <end position="102"/>
    </location>
</feature>
<reference evidence="2 3" key="1">
    <citation type="journal article" date="2009" name="Nat. Genet.">
        <title>The genome of the cucumber, Cucumis sativus L.</title>
        <authorList>
            <person name="Huang S."/>
            <person name="Li R."/>
            <person name="Zhang Z."/>
            <person name="Li L."/>
            <person name="Gu X."/>
            <person name="Fan W."/>
            <person name="Lucas W.J."/>
            <person name="Wang X."/>
            <person name="Xie B."/>
            <person name="Ni P."/>
            <person name="Ren Y."/>
            <person name="Zhu H."/>
            <person name="Li J."/>
            <person name="Lin K."/>
            <person name="Jin W."/>
            <person name="Fei Z."/>
            <person name="Li G."/>
            <person name="Staub J."/>
            <person name="Kilian A."/>
            <person name="van der Vossen E.A."/>
            <person name="Wu Y."/>
            <person name="Guo J."/>
            <person name="He J."/>
            <person name="Jia Z."/>
            <person name="Ren Y."/>
            <person name="Tian G."/>
            <person name="Lu Y."/>
            <person name="Ruan J."/>
            <person name="Qian W."/>
            <person name="Wang M."/>
            <person name="Huang Q."/>
            <person name="Li B."/>
            <person name="Xuan Z."/>
            <person name="Cao J."/>
            <person name="Asan"/>
            <person name="Wu Z."/>
            <person name="Zhang J."/>
            <person name="Cai Q."/>
            <person name="Bai Y."/>
            <person name="Zhao B."/>
            <person name="Han Y."/>
            <person name="Li Y."/>
            <person name="Li X."/>
            <person name="Wang S."/>
            <person name="Shi Q."/>
            <person name="Liu S."/>
            <person name="Cho W.K."/>
            <person name="Kim J.Y."/>
            <person name="Xu Y."/>
            <person name="Heller-Uszynska K."/>
            <person name="Miao H."/>
            <person name="Cheng Z."/>
            <person name="Zhang S."/>
            <person name="Wu J."/>
            <person name="Yang Y."/>
            <person name="Kang H."/>
            <person name="Li M."/>
            <person name="Liang H."/>
            <person name="Ren X."/>
            <person name="Shi Z."/>
            <person name="Wen M."/>
            <person name="Jian M."/>
            <person name="Yang H."/>
            <person name="Zhang G."/>
            <person name="Yang Z."/>
            <person name="Chen R."/>
            <person name="Liu S."/>
            <person name="Li J."/>
            <person name="Ma L."/>
            <person name="Liu H."/>
            <person name="Zhou Y."/>
            <person name="Zhao J."/>
            <person name="Fang X."/>
            <person name="Li G."/>
            <person name="Fang L."/>
            <person name="Li Y."/>
            <person name="Liu D."/>
            <person name="Zheng H."/>
            <person name="Zhang Y."/>
            <person name="Qin N."/>
            <person name="Li Z."/>
            <person name="Yang G."/>
            <person name="Yang S."/>
            <person name="Bolund L."/>
            <person name="Kristiansen K."/>
            <person name="Zheng H."/>
            <person name="Li S."/>
            <person name="Zhang X."/>
            <person name="Yang H."/>
            <person name="Wang J."/>
            <person name="Sun R."/>
            <person name="Zhang B."/>
            <person name="Jiang S."/>
            <person name="Wang J."/>
            <person name="Du Y."/>
            <person name="Li S."/>
        </authorList>
    </citation>
    <scope>NUCLEOTIDE SEQUENCE [LARGE SCALE GENOMIC DNA]</scope>
    <source>
        <strain evidence="3">cv. 9930</strain>
    </source>
</reference>
<proteinExistence type="predicted"/>
<dbReference type="Proteomes" id="UP000029981">
    <property type="component" value="Chromosome 1"/>
</dbReference>